<protein>
    <submittedName>
        <fullName evidence="1">Uncharacterized protein</fullName>
    </submittedName>
</protein>
<keyword evidence="2" id="KW-1185">Reference proteome</keyword>
<dbReference type="Proteomes" id="UP001159363">
    <property type="component" value="Chromosome 12"/>
</dbReference>
<proteinExistence type="predicted"/>
<name>A0ABQ9GD00_9NEOP</name>
<dbReference type="EMBL" id="JARBHB010000013">
    <property type="protein sequence ID" value="KAJ8870077.1"/>
    <property type="molecule type" value="Genomic_DNA"/>
</dbReference>
<accession>A0ABQ9GD00</accession>
<organism evidence="1 2">
    <name type="scientific">Dryococelus australis</name>
    <dbReference type="NCBI Taxonomy" id="614101"/>
    <lineage>
        <taxon>Eukaryota</taxon>
        <taxon>Metazoa</taxon>
        <taxon>Ecdysozoa</taxon>
        <taxon>Arthropoda</taxon>
        <taxon>Hexapoda</taxon>
        <taxon>Insecta</taxon>
        <taxon>Pterygota</taxon>
        <taxon>Neoptera</taxon>
        <taxon>Polyneoptera</taxon>
        <taxon>Phasmatodea</taxon>
        <taxon>Verophasmatodea</taxon>
        <taxon>Anareolatae</taxon>
        <taxon>Phasmatidae</taxon>
        <taxon>Eurycanthinae</taxon>
        <taxon>Dryococelus</taxon>
    </lineage>
</organism>
<reference evidence="1 2" key="1">
    <citation type="submission" date="2023-02" db="EMBL/GenBank/DDBJ databases">
        <title>LHISI_Scaffold_Assembly.</title>
        <authorList>
            <person name="Stuart O.P."/>
            <person name="Cleave R."/>
            <person name="Magrath M.J.L."/>
            <person name="Mikheyev A.S."/>
        </authorList>
    </citation>
    <scope>NUCLEOTIDE SEQUENCE [LARGE SCALE GENOMIC DNA]</scope>
    <source>
        <strain evidence="1">Daus_M_001</strain>
        <tissue evidence="1">Leg muscle</tissue>
    </source>
</reference>
<gene>
    <name evidence="1" type="ORF">PR048_029088</name>
</gene>
<sequence length="438" mass="47290">MDATYFRRNENLEQAPWCGDVLPRGGEARVRDRNDYGHSGATASGIRARRRPAAILDPASKVSQCVTLISGIVLRNSKRETSITGDEYERSWKSIIFKATGLPPPSSLACSGIAPGPRGRGTAWAPPLGDVGEGVDLAERLQGDNGVLQVEVALDGLVAQGHPVVDGDDALHVVAVREQEGQQLAEEEILVKVVHHHERPQSRQLVLLEQLAEQGEAAACVRVLHLDQVDGGHDDAGHVKRPHLNVVDADAARRRSTSSTQSASRASTMLARYCKSELLPRVFLQPLSPPHLQSRRATAAERLARSRPTKANRVQSPAGSSDFRKWESCRTMPLVSGFSRVCCVCPAPSFRRRSIFTSITLIGSQDLAVKSHPNLFTHSLAGLYKGVGTNLGVLSANGVVYIQPIDDIGQIRLSADSEGPLPNVWGMGLAAEENYSGQ</sequence>
<evidence type="ECO:0000313" key="2">
    <source>
        <dbReference type="Proteomes" id="UP001159363"/>
    </source>
</evidence>
<evidence type="ECO:0000313" key="1">
    <source>
        <dbReference type="EMBL" id="KAJ8870077.1"/>
    </source>
</evidence>
<comment type="caution">
    <text evidence="1">The sequence shown here is derived from an EMBL/GenBank/DDBJ whole genome shotgun (WGS) entry which is preliminary data.</text>
</comment>